<evidence type="ECO:0000259" key="1">
    <source>
        <dbReference type="Pfam" id="PF14606"/>
    </source>
</evidence>
<geneLocation type="plasmid" evidence="2 3">
    <name>pHTS220</name>
</geneLocation>
<dbReference type="InterPro" id="IPR013830">
    <property type="entry name" value="SGNH_hydro"/>
</dbReference>
<dbReference type="KEGG" id="hsal:JMJ58_22710"/>
<dbReference type="Proteomes" id="UP000637819">
    <property type="component" value="Plasmid pHTS220"/>
</dbReference>
<dbReference type="SUPFAM" id="SSF52266">
    <property type="entry name" value="SGNH hydrolase"/>
    <property type="match status" value="1"/>
</dbReference>
<dbReference type="GeneID" id="62878000"/>
<evidence type="ECO:0000313" key="3">
    <source>
        <dbReference type="Proteomes" id="UP000637819"/>
    </source>
</evidence>
<dbReference type="EMBL" id="CP069191">
    <property type="protein sequence ID" value="QRV17785.1"/>
    <property type="molecule type" value="Genomic_DNA"/>
</dbReference>
<dbReference type="OrthoDB" id="233646at2157"/>
<dbReference type="AlphaFoldDB" id="A0A8T8E7E2"/>
<feature type="domain" description="SGNH hydrolase-type esterase" evidence="1">
    <location>
        <begin position="161"/>
        <end position="331"/>
    </location>
</feature>
<keyword evidence="3" id="KW-1185">Reference proteome</keyword>
<gene>
    <name evidence="2" type="ORF">JMJ58_22710</name>
</gene>
<proteinExistence type="predicted"/>
<keyword evidence="2" id="KW-0614">Plasmid</keyword>
<dbReference type="Pfam" id="PF14606">
    <property type="entry name" value="Lipase_GDSL_3"/>
    <property type="match status" value="1"/>
</dbReference>
<sequence length="342" mass="37421">MHHDGVQFHNVDDVRSLEDRGGKLLQRVPESVRTELNDGAQSRMRHPAGVELRFVPDGAATVTLSTVPGGNVEESTVRVFWGPIQGSTEVVVDSEPTEIEVSLPEKLADLEPSAVEDLTFDPRVCRIRLPGEHRGGPIAYHGLEGEVRPPHEDELPDRRYLAYGTSITEGAMPLGEHLTYVSQTARRLDADPINLGSCGTAYCDAAMADHIAERGDWDVATLSISVNMVGTFEPAEFRERAERLIDRVASAHPEKPVVAITNFRNAMDVCQSADPEGLCDRFREELREIVAKTPHENVSLLEGPDLLPTIGGLTTDLVHPGDNAMITMSETLAAELEPLLED</sequence>
<protein>
    <recommendedName>
        <fullName evidence="1">SGNH hydrolase-type esterase domain-containing protein</fullName>
    </recommendedName>
</protein>
<dbReference type="InterPro" id="IPR036514">
    <property type="entry name" value="SGNH_hydro_sf"/>
</dbReference>
<dbReference type="Gene3D" id="3.40.50.1110">
    <property type="entry name" value="SGNH hydrolase"/>
    <property type="match status" value="1"/>
</dbReference>
<name>A0A8T8E7E2_9EURY</name>
<organism evidence="2 3">
    <name type="scientific">Haloterrigena salifodinae</name>
    <dbReference type="NCBI Taxonomy" id="2675099"/>
    <lineage>
        <taxon>Archaea</taxon>
        <taxon>Methanobacteriati</taxon>
        <taxon>Methanobacteriota</taxon>
        <taxon>Stenosarchaea group</taxon>
        <taxon>Halobacteria</taxon>
        <taxon>Halobacteriales</taxon>
        <taxon>Natrialbaceae</taxon>
        <taxon>Haloterrigena</taxon>
    </lineage>
</organism>
<reference evidence="2 3" key="1">
    <citation type="submission" date="2021-01" db="EMBL/GenBank/DDBJ databases">
        <title>Genome Sequence and Methylation Pattern of Haloterrigena salifodinae BOL5-1, An Extremely Halophilic Archaeon from a Bolivian Salt Mine.</title>
        <authorList>
            <person name="DasSarma P."/>
            <person name="Anton B.P."/>
            <person name="DasSarma S.L."/>
            <person name="von Ehrenheim H.A.L."/>
            <person name="Martinez F.L."/>
            <person name="Guzman D."/>
            <person name="Roberts R.J."/>
            <person name="DasSarma S."/>
        </authorList>
    </citation>
    <scope>NUCLEOTIDE SEQUENCE [LARGE SCALE GENOMIC DNA]</scope>
    <source>
        <strain evidence="2 3">BOL5-1</strain>
        <plasmid evidence="2 3">pHTS220</plasmid>
    </source>
</reference>
<dbReference type="RefSeq" id="WP_204749737.1">
    <property type="nucleotide sequence ID" value="NZ_CP069191.1"/>
</dbReference>
<evidence type="ECO:0000313" key="2">
    <source>
        <dbReference type="EMBL" id="QRV17785.1"/>
    </source>
</evidence>
<accession>A0A8T8E7E2</accession>